<organism evidence="2 3">
    <name type="scientific">Toxoplasma gondii VAND</name>
    <dbReference type="NCBI Taxonomy" id="933077"/>
    <lineage>
        <taxon>Eukaryota</taxon>
        <taxon>Sar</taxon>
        <taxon>Alveolata</taxon>
        <taxon>Apicomplexa</taxon>
        <taxon>Conoidasida</taxon>
        <taxon>Coccidia</taxon>
        <taxon>Eucoccidiorida</taxon>
        <taxon>Eimeriorina</taxon>
        <taxon>Sarcocystidae</taxon>
        <taxon>Toxoplasma</taxon>
    </lineage>
</organism>
<dbReference type="VEuPathDB" id="ToxoDB:TGVAND_254625"/>
<dbReference type="OrthoDB" id="10417982at2759"/>
<reference evidence="2 3" key="1">
    <citation type="submission" date="2014-08" db="EMBL/GenBank/DDBJ databases">
        <authorList>
            <person name="Sibley D."/>
            <person name="Venepally P."/>
            <person name="Karamycheva S."/>
            <person name="Hadjithomas M."/>
            <person name="Khan A."/>
            <person name="Brunk B."/>
            <person name="Roos D."/>
            <person name="Caler E."/>
            <person name="Lorenzi H."/>
        </authorList>
    </citation>
    <scope>NUCLEOTIDE SEQUENCE [LARGE SCALE GENOMIC DNA]</scope>
    <source>
        <strain evidence="2 3">VAND</strain>
    </source>
</reference>
<feature type="region of interest" description="Disordered" evidence="1">
    <location>
        <begin position="31"/>
        <end position="126"/>
    </location>
</feature>
<protein>
    <submittedName>
        <fullName evidence="2">Uncharacterized protein</fullName>
    </submittedName>
</protein>
<feature type="compositionally biased region" description="Polar residues" evidence="1">
    <location>
        <begin position="58"/>
        <end position="74"/>
    </location>
</feature>
<feature type="region of interest" description="Disordered" evidence="1">
    <location>
        <begin position="225"/>
        <end position="247"/>
    </location>
</feature>
<feature type="compositionally biased region" description="Basic residues" evidence="1">
    <location>
        <begin position="89"/>
        <end position="98"/>
    </location>
</feature>
<feature type="region of interest" description="Disordered" evidence="1">
    <location>
        <begin position="565"/>
        <end position="611"/>
    </location>
</feature>
<reference evidence="2 3" key="2">
    <citation type="journal article" date="2015" name="Eukaryot. Cell">
        <title>Genetic mapping reveals that sinefungin resistance in Toxoplasma gondii is controlled by a putative amino acid transporter locus that can be used as a negative selectable marker.</title>
        <authorList>
            <person name="Behnke M.S."/>
            <person name="Khan A."/>
            <person name="Sibley L.D."/>
        </authorList>
    </citation>
    <scope>NUCLEOTIDE SEQUENCE [LARGE SCALE GENOMIC DNA]</scope>
    <source>
        <strain evidence="2 3">VAND</strain>
    </source>
</reference>
<evidence type="ECO:0000313" key="3">
    <source>
        <dbReference type="Proteomes" id="UP000028840"/>
    </source>
</evidence>
<comment type="caution">
    <text evidence="2">The sequence shown here is derived from an EMBL/GenBank/DDBJ whole genome shotgun (WGS) entry which is preliminary data.</text>
</comment>
<dbReference type="EMBL" id="AEYJ02000859">
    <property type="protein sequence ID" value="KFH06767.1"/>
    <property type="molecule type" value="Genomic_DNA"/>
</dbReference>
<feature type="compositionally biased region" description="Polar residues" evidence="1">
    <location>
        <begin position="565"/>
        <end position="583"/>
    </location>
</feature>
<feature type="region of interest" description="Disordered" evidence="1">
    <location>
        <begin position="308"/>
        <end position="328"/>
    </location>
</feature>
<name>A0A086Q2D5_TOXGO</name>
<evidence type="ECO:0000313" key="2">
    <source>
        <dbReference type="EMBL" id="KFH06767.1"/>
    </source>
</evidence>
<gene>
    <name evidence="2" type="ORF">TGVAND_254625</name>
</gene>
<evidence type="ECO:0000256" key="1">
    <source>
        <dbReference type="SAM" id="MobiDB-lite"/>
    </source>
</evidence>
<sequence length="735" mass="81136">MLTFRWHNRISSPGGRASPVIPIIIQNRDKKMPRLTREKTPGYAGSIRQKAEKVLSDGLQSETSTDGSTDSPVSSRGKRKTDEESAIRARTRQTRARSKSSTSWESDTTPDEPFGKQEAGTFWSEKVNERTEPLLRIRDALQTSRLTKRSMRADRARRGNPAARVAEAIWDWEISQIEKRQNSRDGPWLEQEPTSGSKWRREKRFENSRRVCALGSRQLWLLEESTDGTSQVSRDKSDSAHRKAQALQLKISPDWGQNGERTDLARRAEESYSEKRNAPSPMTFPTQCYIPTQKETKAQCQATLRSSKASALPLKQRTPSRRLGEDDRACSATKQKSIVVQMDMVTDVVHEAAALRFGWAIHKIIRRRLISVIRHWKSAGSRPCSGGRNFSVVTDTSFSIVKSLPHTGNGRPEVRLEAPVEMGSHQAFLLSQHSASQRILVRNEDKTTAVAGCHSSDSGRIGHRDPRTVSVATSVKSVGARLLSRCLLHAIREAGVGDAWDRLKTWSQHCQFEEHISGFYSSLQVVSEWAVRFSRVVAVMALRRVVGFSARRILLRTFLTLSQAEPRSSSSRTMPHTGVTVTGPSPDLGSSGVGTPTDGVQTSGASYPQPPGCLTYETNGKLLGNRGEECYTRRMPVYTANAPQQTPRVKPTTVRGGLSPNSPLSAPATLAISAGSACIKTPVTSCGRELSSDLPENVEPEAVTTCDVTTDIDTFGILRPLGKTKVQGACPTAEW</sequence>
<feature type="region of interest" description="Disordered" evidence="1">
    <location>
        <begin position="181"/>
        <end position="201"/>
    </location>
</feature>
<feature type="compositionally biased region" description="Basic and acidic residues" evidence="1">
    <location>
        <begin position="31"/>
        <end position="40"/>
    </location>
</feature>
<proteinExistence type="predicted"/>
<accession>A0A086Q2D5</accession>
<dbReference type="Proteomes" id="UP000028840">
    <property type="component" value="Unassembled WGS sequence"/>
</dbReference>
<dbReference type="AlphaFoldDB" id="A0A086Q2D5"/>